<feature type="region of interest" description="Disordered" evidence="1">
    <location>
        <begin position="1"/>
        <end position="128"/>
    </location>
</feature>
<dbReference type="RefSeq" id="WP_187747366.1">
    <property type="nucleotide sequence ID" value="NZ_CP060828.1"/>
</dbReference>
<proteinExistence type="predicted"/>
<keyword evidence="3" id="KW-1185">Reference proteome</keyword>
<dbReference type="EMBL" id="CP060828">
    <property type="protein sequence ID" value="QNP70353.1"/>
    <property type="molecule type" value="Genomic_DNA"/>
</dbReference>
<organism evidence="2 3">
    <name type="scientific">Streptomyces roseirectus</name>
    <dbReference type="NCBI Taxonomy" id="2768066"/>
    <lineage>
        <taxon>Bacteria</taxon>
        <taxon>Bacillati</taxon>
        <taxon>Actinomycetota</taxon>
        <taxon>Actinomycetes</taxon>
        <taxon>Kitasatosporales</taxon>
        <taxon>Streptomycetaceae</taxon>
        <taxon>Streptomyces</taxon>
    </lineage>
</organism>
<sequence length="128" mass="13168">MLSARPNTPATRTHACRAAIPGGAPAPARADRAPAPTRRPYARPALPAAPRPGVAHGPVRATGRKTLPRPPHGHPSPSYGRAGVGRVLAAGRRAALAYGPRRPSPTRAASASQHPVAGNRTTPEGETR</sequence>
<evidence type="ECO:0000313" key="2">
    <source>
        <dbReference type="EMBL" id="QNP70353.1"/>
    </source>
</evidence>
<feature type="compositionally biased region" description="Polar residues" evidence="1">
    <location>
        <begin position="107"/>
        <end position="122"/>
    </location>
</feature>
<dbReference type="AlphaFoldDB" id="A0A7H0IC37"/>
<feature type="compositionally biased region" description="Polar residues" evidence="1">
    <location>
        <begin position="1"/>
        <end position="11"/>
    </location>
</feature>
<name>A0A7H0IC37_9ACTN</name>
<accession>A0A7H0IC37</accession>
<protein>
    <submittedName>
        <fullName evidence="2">Uncharacterized protein</fullName>
    </submittedName>
</protein>
<evidence type="ECO:0000313" key="3">
    <source>
        <dbReference type="Proteomes" id="UP000516052"/>
    </source>
</evidence>
<reference evidence="2 3" key="1">
    <citation type="submission" date="2020-08" db="EMBL/GenBank/DDBJ databases">
        <title>A novel species.</title>
        <authorList>
            <person name="Gao J."/>
        </authorList>
    </citation>
    <scope>NUCLEOTIDE SEQUENCE [LARGE SCALE GENOMIC DNA]</scope>
    <source>
        <strain evidence="2 3">CRXT-G-22</strain>
    </source>
</reference>
<dbReference type="KEGG" id="sroi:IAG44_13450"/>
<dbReference type="Proteomes" id="UP000516052">
    <property type="component" value="Chromosome"/>
</dbReference>
<feature type="compositionally biased region" description="Low complexity" evidence="1">
    <location>
        <begin position="79"/>
        <end position="101"/>
    </location>
</feature>
<evidence type="ECO:0000256" key="1">
    <source>
        <dbReference type="SAM" id="MobiDB-lite"/>
    </source>
</evidence>
<feature type="compositionally biased region" description="Low complexity" evidence="1">
    <location>
        <begin position="16"/>
        <end position="55"/>
    </location>
</feature>
<gene>
    <name evidence="2" type="ORF">IAG44_13450</name>
</gene>